<feature type="transmembrane region" description="Helical" evidence="2">
    <location>
        <begin position="33"/>
        <end position="51"/>
    </location>
</feature>
<dbReference type="EMBL" id="GL883025">
    <property type="protein sequence ID" value="EGG15872.1"/>
    <property type="molecule type" value="Genomic_DNA"/>
</dbReference>
<dbReference type="AlphaFoldDB" id="F4Q7X2"/>
<feature type="compositionally biased region" description="Low complexity" evidence="1">
    <location>
        <begin position="75"/>
        <end position="115"/>
    </location>
</feature>
<dbReference type="GeneID" id="14867959"/>
<dbReference type="GO" id="GO:0036503">
    <property type="term" value="P:ERAD pathway"/>
    <property type="evidence" value="ECO:0007669"/>
    <property type="project" value="InterPro"/>
</dbReference>
<keyword evidence="2" id="KW-1133">Transmembrane helix</keyword>
<proteinExistence type="predicted"/>
<organism evidence="3 4">
    <name type="scientific">Cavenderia fasciculata</name>
    <name type="common">Slime mold</name>
    <name type="synonym">Dictyostelium fasciculatum</name>
    <dbReference type="NCBI Taxonomy" id="261658"/>
    <lineage>
        <taxon>Eukaryota</taxon>
        <taxon>Amoebozoa</taxon>
        <taxon>Evosea</taxon>
        <taxon>Eumycetozoa</taxon>
        <taxon>Dictyostelia</taxon>
        <taxon>Acytosteliales</taxon>
        <taxon>Cavenderiaceae</taxon>
        <taxon>Cavenderia</taxon>
    </lineage>
</organism>
<accession>F4Q7X2</accession>
<dbReference type="KEGG" id="dfa:DFA_09541"/>
<feature type="region of interest" description="Disordered" evidence="1">
    <location>
        <begin position="319"/>
        <end position="366"/>
    </location>
</feature>
<feature type="transmembrane region" description="Helical" evidence="2">
    <location>
        <begin position="293"/>
        <end position="310"/>
    </location>
</feature>
<dbReference type="PANTHER" id="PTHR14557:SF5">
    <property type="entry name" value="UBIQUITIN-LIKE DOMAIN-CONTAINING PROTEIN"/>
    <property type="match status" value="1"/>
</dbReference>
<feature type="region of interest" description="Disordered" evidence="1">
    <location>
        <begin position="1"/>
        <end position="26"/>
    </location>
</feature>
<evidence type="ECO:0000313" key="4">
    <source>
        <dbReference type="Proteomes" id="UP000007797"/>
    </source>
</evidence>
<keyword evidence="4" id="KW-1185">Reference proteome</keyword>
<protein>
    <recommendedName>
        <fullName evidence="5">Ubiquitin-like domain-containing protein</fullName>
    </recommendedName>
</protein>
<dbReference type="OMA" id="IYNGRAM"/>
<dbReference type="InterPro" id="IPR040352">
    <property type="entry name" value="TMUB1/2"/>
</dbReference>
<keyword evidence="2" id="KW-0812">Transmembrane</keyword>
<keyword evidence="2" id="KW-0472">Membrane</keyword>
<evidence type="ECO:0000256" key="1">
    <source>
        <dbReference type="SAM" id="MobiDB-lite"/>
    </source>
</evidence>
<evidence type="ECO:0000256" key="2">
    <source>
        <dbReference type="SAM" id="Phobius"/>
    </source>
</evidence>
<gene>
    <name evidence="3" type="ORF">DFA_09541</name>
</gene>
<dbReference type="PANTHER" id="PTHR14557">
    <property type="entry name" value="PROTEIN C7ORF21"/>
    <property type="match status" value="1"/>
</dbReference>
<evidence type="ECO:0000313" key="3">
    <source>
        <dbReference type="EMBL" id="EGG15872.1"/>
    </source>
</evidence>
<dbReference type="RefSeq" id="XP_004352197.1">
    <property type="nucleotide sequence ID" value="XM_004352145.1"/>
</dbReference>
<dbReference type="Proteomes" id="UP000007797">
    <property type="component" value="Unassembled WGS sequence"/>
</dbReference>
<feature type="region of interest" description="Disordered" evidence="1">
    <location>
        <begin position="218"/>
        <end position="247"/>
    </location>
</feature>
<feature type="transmembrane region" description="Helical" evidence="2">
    <location>
        <begin position="269"/>
        <end position="287"/>
    </location>
</feature>
<evidence type="ECO:0008006" key="5">
    <source>
        <dbReference type="Google" id="ProtNLM"/>
    </source>
</evidence>
<name>F4Q7X2_CACFS</name>
<dbReference type="OrthoDB" id="20502at2759"/>
<reference evidence="4" key="1">
    <citation type="journal article" date="2011" name="Genome Res.">
        <title>Phylogeny-wide analysis of social amoeba genomes highlights ancient origins for complex intercellular communication.</title>
        <authorList>
            <person name="Heidel A.J."/>
            <person name="Lawal H.M."/>
            <person name="Felder M."/>
            <person name="Schilde C."/>
            <person name="Helps N.R."/>
            <person name="Tunggal B."/>
            <person name="Rivero F."/>
            <person name="John U."/>
            <person name="Schleicher M."/>
            <person name="Eichinger L."/>
            <person name="Platzer M."/>
            <person name="Noegel A.A."/>
            <person name="Schaap P."/>
            <person name="Gloeckner G."/>
        </authorList>
    </citation>
    <scope>NUCLEOTIDE SEQUENCE [LARGE SCALE GENOMIC DNA]</scope>
    <source>
        <strain evidence="4">SH3</strain>
    </source>
</reference>
<sequence length="366" mass="41001">MSSIVGEHQHDDAVGRGGGGESSTSYSEFTRHYNISVVVSLLIAIISFGLWRYSIFLPRFVQNIISSFTPTPTTTTTTTNNNNHNNNITQQRSSSSTTTTSTTNTNTSTTTDSNQPSIPYDEVFPSDIDTTVLTRINIIQNDQTFSRRFRKPAIKTVLDLKKYYYPQEISDGKRVLFICNGRSLIDTLELSTNYPNLVDDSQVIPSIHSIVRNQLTADQVSNDPNNSGRSGGGGTGTSSRSSASTTARNVTNQVFETNIVPRLSSTKSLFTITGLFLAFLWCLWFYRPIYFKPLTIFIMFIFTVAWAFTFSSSNRNESINNQNSNNYYTTSGTRNTNNNNINNTNNSNNPSQQQQQQQQQQRPPQN</sequence>
<feature type="region of interest" description="Disordered" evidence="1">
    <location>
        <begin position="75"/>
        <end position="119"/>
    </location>
</feature>
<feature type="compositionally biased region" description="Low complexity" evidence="1">
    <location>
        <begin position="237"/>
        <end position="247"/>
    </location>
</feature>